<feature type="domain" description="RING-type" evidence="4">
    <location>
        <begin position="12"/>
        <end position="53"/>
    </location>
</feature>
<accession>A0A8E2JL39</accession>
<feature type="region of interest" description="Disordered" evidence="3">
    <location>
        <begin position="227"/>
        <end position="289"/>
    </location>
</feature>
<dbReference type="PANTHER" id="PTHR14305:SF0">
    <property type="entry name" value="E3 UBIQUITIN-PROTEIN LIGASE CCNB1IP1"/>
    <property type="match status" value="1"/>
</dbReference>
<reference evidence="5 6" key="1">
    <citation type="journal article" date="2016" name="Nat. Commun.">
        <title>Ectomycorrhizal ecology is imprinted in the genome of the dominant symbiotic fungus Cenococcum geophilum.</title>
        <authorList>
            <consortium name="DOE Joint Genome Institute"/>
            <person name="Peter M."/>
            <person name="Kohler A."/>
            <person name="Ohm R.A."/>
            <person name="Kuo A."/>
            <person name="Krutzmann J."/>
            <person name="Morin E."/>
            <person name="Arend M."/>
            <person name="Barry K.W."/>
            <person name="Binder M."/>
            <person name="Choi C."/>
            <person name="Clum A."/>
            <person name="Copeland A."/>
            <person name="Grisel N."/>
            <person name="Haridas S."/>
            <person name="Kipfer T."/>
            <person name="LaButti K."/>
            <person name="Lindquist E."/>
            <person name="Lipzen A."/>
            <person name="Maire R."/>
            <person name="Meier B."/>
            <person name="Mihaltcheva S."/>
            <person name="Molinier V."/>
            <person name="Murat C."/>
            <person name="Poggeler S."/>
            <person name="Quandt C.A."/>
            <person name="Sperisen C."/>
            <person name="Tritt A."/>
            <person name="Tisserant E."/>
            <person name="Crous P.W."/>
            <person name="Henrissat B."/>
            <person name="Nehls U."/>
            <person name="Egli S."/>
            <person name="Spatafora J.W."/>
            <person name="Grigoriev I.V."/>
            <person name="Martin F.M."/>
        </authorList>
    </citation>
    <scope>NUCLEOTIDE SEQUENCE [LARGE SCALE GENOMIC DNA]</scope>
    <source>
        <strain evidence="5 6">CBS 459.81</strain>
    </source>
</reference>
<dbReference type="Gene3D" id="3.30.40.10">
    <property type="entry name" value="Zinc/RING finger domain, C3HC4 (zinc finger)"/>
    <property type="match status" value="1"/>
</dbReference>
<dbReference type="Proteomes" id="UP000250266">
    <property type="component" value="Unassembled WGS sequence"/>
</dbReference>
<evidence type="ECO:0000256" key="1">
    <source>
        <dbReference type="PROSITE-ProRule" id="PRU00175"/>
    </source>
</evidence>
<evidence type="ECO:0000313" key="5">
    <source>
        <dbReference type="EMBL" id="OCK86387.1"/>
    </source>
</evidence>
<protein>
    <recommendedName>
        <fullName evidence="4">RING-type domain-containing protein</fullName>
    </recommendedName>
</protein>
<dbReference type="OrthoDB" id="441210at2759"/>
<dbReference type="GO" id="GO:0000795">
    <property type="term" value="C:synaptonemal complex"/>
    <property type="evidence" value="ECO:0007669"/>
    <property type="project" value="InterPro"/>
</dbReference>
<keyword evidence="1" id="KW-0862">Zinc</keyword>
<name>A0A8E2JL39_9PEZI</name>
<evidence type="ECO:0000259" key="4">
    <source>
        <dbReference type="PROSITE" id="PS50089"/>
    </source>
</evidence>
<gene>
    <name evidence="5" type="ORF">K432DRAFT_284568</name>
</gene>
<dbReference type="PROSITE" id="PS50089">
    <property type="entry name" value="ZF_RING_2"/>
    <property type="match status" value="1"/>
</dbReference>
<dbReference type="PANTHER" id="PTHR14305">
    <property type="entry name" value="E3 UBIQUITIN-PROTEIN LIGASE CCNB1IP1"/>
    <property type="match status" value="1"/>
</dbReference>
<dbReference type="GO" id="GO:0007131">
    <property type="term" value="P:reciprocal meiotic recombination"/>
    <property type="evidence" value="ECO:0007669"/>
    <property type="project" value="InterPro"/>
</dbReference>
<dbReference type="GO" id="GO:0061630">
    <property type="term" value="F:ubiquitin protein ligase activity"/>
    <property type="evidence" value="ECO:0007669"/>
    <property type="project" value="InterPro"/>
</dbReference>
<dbReference type="SUPFAM" id="SSF57850">
    <property type="entry name" value="RING/U-box"/>
    <property type="match status" value="1"/>
</dbReference>
<evidence type="ECO:0000256" key="2">
    <source>
        <dbReference type="SAM" id="Coils"/>
    </source>
</evidence>
<dbReference type="AlphaFoldDB" id="A0A8E2JL39"/>
<dbReference type="EMBL" id="KV744805">
    <property type="protein sequence ID" value="OCK86387.1"/>
    <property type="molecule type" value="Genomic_DNA"/>
</dbReference>
<feature type="compositionally biased region" description="Polar residues" evidence="3">
    <location>
        <begin position="266"/>
        <end position="289"/>
    </location>
</feature>
<keyword evidence="1" id="KW-0863">Zinc-finger</keyword>
<dbReference type="InterPro" id="IPR042448">
    <property type="entry name" value="CCNB1IP1"/>
</dbReference>
<evidence type="ECO:0000313" key="6">
    <source>
        <dbReference type="Proteomes" id="UP000250266"/>
    </source>
</evidence>
<dbReference type="GO" id="GO:0008270">
    <property type="term" value="F:zinc ion binding"/>
    <property type="evidence" value="ECO:0007669"/>
    <property type="project" value="UniProtKB-KW"/>
</dbReference>
<keyword evidence="6" id="KW-1185">Reference proteome</keyword>
<keyword evidence="2" id="KW-0175">Coiled coil</keyword>
<organism evidence="5 6">
    <name type="scientific">Lepidopterella palustris CBS 459.81</name>
    <dbReference type="NCBI Taxonomy" id="1314670"/>
    <lineage>
        <taxon>Eukaryota</taxon>
        <taxon>Fungi</taxon>
        <taxon>Dikarya</taxon>
        <taxon>Ascomycota</taxon>
        <taxon>Pezizomycotina</taxon>
        <taxon>Dothideomycetes</taxon>
        <taxon>Pleosporomycetidae</taxon>
        <taxon>Mytilinidiales</taxon>
        <taxon>Argynnaceae</taxon>
        <taxon>Lepidopterella</taxon>
    </lineage>
</organism>
<dbReference type="Pfam" id="PF14634">
    <property type="entry name" value="zf-RING_5"/>
    <property type="match status" value="1"/>
</dbReference>
<dbReference type="InterPro" id="IPR013083">
    <property type="entry name" value="Znf_RING/FYVE/PHD"/>
</dbReference>
<proteinExistence type="predicted"/>
<dbReference type="InterPro" id="IPR001841">
    <property type="entry name" value="Znf_RING"/>
</dbReference>
<keyword evidence="1" id="KW-0479">Metal-binding</keyword>
<feature type="coiled-coil region" evidence="2">
    <location>
        <begin position="112"/>
        <end position="174"/>
    </location>
</feature>
<evidence type="ECO:0000256" key="3">
    <source>
        <dbReference type="SAM" id="MobiDB-lite"/>
    </source>
</evidence>
<sequence length="289" mass="32272">MDYILRCNSLKCRAPLNDRAVVTTCSHVFCTHCSDRVGLSSATGLARICPACSTALNNPDDAVVTQLNPSEDYKTSILSGLSPNIIMECASRGLAFYSYQTSQEIVYQEYLAKTWTEKYQNLSNQMDKLILDANSEIKALQDKLEAMHMEHKNLEQKNHDLVEAFREKSKTQQQIQKLYQSLKAQVMASHVATAATNEAEHTIHAATRDRFVDRIPGTRSGLQQHFNQFSLDPQGNGRNHNRRESGSSGGSGGQGRAAQNSGLGPSWTSQAQNARNWTSRKQFNRFQDL</sequence>